<feature type="transmembrane region" description="Helical" evidence="1">
    <location>
        <begin position="444"/>
        <end position="464"/>
    </location>
</feature>
<feature type="domain" description="SpaA-like prealbumin fold" evidence="4">
    <location>
        <begin position="308"/>
        <end position="408"/>
    </location>
</feature>
<sequence>MARTMTKTAALALAAGLTFAGAGAGIAVNPVVSQAQTVSSIDNTQPLSLQIHKRVGATGAQGDGTQLGTAPGDAAPAGVEYKVELVRPLNTAADWQAAQNLTADSPAWSGAGAFSTTGATNAQGDLPINGLAKGVYKVTETSVPENSGLVPSSPFLVYVPLYSQNAWQYTVHAYPKNTKVTIDKTVADTDIHKGGNVSYTITSGVPTGATEYSITDTLPAGLDAANAVVAVNGLTAGTDYNVAKNGQQIVVTFTAAGITKAGTTATTTITAAKTGDQQHARNTATLRSKVGNNAASVSTSAPVDTYWGNVTINKTDGNTNAALQNAQFQLVKCQNDNGNWTQLANSAAQSVGGQNTFTTGADGKATLTGVHVEDFANNATANNQYCLKETEAPAGYVASDELHPITLNVGTPNAQTGAPAAAITYTADVKNYASRNTLPGTGGMGIAAIAALSIISLIAGLAMTRRKKNA</sequence>
<feature type="signal peptide" evidence="2">
    <location>
        <begin position="1"/>
        <end position="24"/>
    </location>
</feature>
<keyword evidence="6" id="KW-1185">Reference proteome</keyword>
<evidence type="ECO:0000259" key="3">
    <source>
        <dbReference type="Pfam" id="PF16555"/>
    </source>
</evidence>
<evidence type="ECO:0000259" key="4">
    <source>
        <dbReference type="Pfam" id="PF17802"/>
    </source>
</evidence>
<dbReference type="Pfam" id="PF16555">
    <property type="entry name" value="GramPos_pilinD1"/>
    <property type="match status" value="1"/>
</dbReference>
<dbReference type="Gene3D" id="2.60.40.740">
    <property type="match status" value="1"/>
</dbReference>
<name>A0A931E4G3_9CORY</name>
<organism evidence="5 6">
    <name type="scientific">Corynebacterium aquatimens</name>
    <dbReference type="NCBI Taxonomy" id="1190508"/>
    <lineage>
        <taxon>Bacteria</taxon>
        <taxon>Bacillati</taxon>
        <taxon>Actinomycetota</taxon>
        <taxon>Actinomycetes</taxon>
        <taxon>Mycobacteriales</taxon>
        <taxon>Corynebacteriaceae</taxon>
        <taxon>Corynebacterium</taxon>
    </lineage>
</organism>
<dbReference type="RefSeq" id="WP_196825243.1">
    <property type="nucleotide sequence ID" value="NZ_CP046980.1"/>
</dbReference>
<feature type="chain" id="PRO_5038495618" evidence="2">
    <location>
        <begin position="25"/>
        <end position="470"/>
    </location>
</feature>
<dbReference type="Pfam" id="PF17802">
    <property type="entry name" value="SpaA"/>
    <property type="match status" value="1"/>
</dbReference>
<dbReference type="InterPro" id="IPR032364">
    <property type="entry name" value="GramPos_pilinD1_N"/>
</dbReference>
<dbReference type="InterPro" id="IPR013783">
    <property type="entry name" value="Ig-like_fold"/>
</dbReference>
<keyword evidence="1" id="KW-0812">Transmembrane</keyword>
<keyword evidence="1" id="KW-1133">Transmembrane helix</keyword>
<dbReference type="EMBL" id="JADOUE010000001">
    <property type="protein sequence ID" value="MBG6122936.1"/>
    <property type="molecule type" value="Genomic_DNA"/>
</dbReference>
<evidence type="ECO:0000256" key="2">
    <source>
        <dbReference type="SAM" id="SignalP"/>
    </source>
</evidence>
<accession>A0A931E4G3</accession>
<protein>
    <submittedName>
        <fullName evidence="5">Fimbrial isopeptide formation D2 family protein</fullName>
    </submittedName>
</protein>
<dbReference type="InterPro" id="IPR048052">
    <property type="entry name" value="FM1-like"/>
</dbReference>
<keyword evidence="2" id="KW-0732">Signal</keyword>
<dbReference type="NCBIfam" id="TIGR04226">
    <property type="entry name" value="RrgB_K2N_iso_D2"/>
    <property type="match status" value="1"/>
</dbReference>
<reference evidence="5" key="1">
    <citation type="submission" date="2020-11" db="EMBL/GenBank/DDBJ databases">
        <title>Sequencing the genomes of 1000 actinobacteria strains.</title>
        <authorList>
            <person name="Klenk H.-P."/>
        </authorList>
    </citation>
    <scope>NUCLEOTIDE SEQUENCE</scope>
    <source>
        <strain evidence="5">DSM 45632</strain>
    </source>
</reference>
<dbReference type="InterPro" id="IPR041033">
    <property type="entry name" value="SpaA_PFL_dom_1"/>
</dbReference>
<keyword evidence="1" id="KW-0472">Membrane</keyword>
<dbReference type="Gene3D" id="2.60.40.10">
    <property type="entry name" value="Immunoglobulins"/>
    <property type="match status" value="2"/>
</dbReference>
<dbReference type="Proteomes" id="UP000658613">
    <property type="component" value="Unassembled WGS sequence"/>
</dbReference>
<dbReference type="AlphaFoldDB" id="A0A931E4G3"/>
<proteinExistence type="predicted"/>
<feature type="domain" description="Gram-positive pilin subunit D1 N-terminal" evidence="3">
    <location>
        <begin position="77"/>
        <end position="178"/>
    </location>
</feature>
<dbReference type="GO" id="GO:0005975">
    <property type="term" value="P:carbohydrate metabolic process"/>
    <property type="evidence" value="ECO:0007669"/>
    <property type="project" value="UniProtKB-ARBA"/>
</dbReference>
<gene>
    <name evidence="5" type="ORF">IW254_001905</name>
</gene>
<dbReference type="InterPro" id="IPR026466">
    <property type="entry name" value="Fim_isopep_form_D2_dom"/>
</dbReference>
<dbReference type="NCBIfam" id="NF033902">
    <property type="entry name" value="iso_D2_wall_anc"/>
    <property type="match status" value="1"/>
</dbReference>
<evidence type="ECO:0000313" key="5">
    <source>
        <dbReference type="EMBL" id="MBG6122936.1"/>
    </source>
</evidence>
<comment type="caution">
    <text evidence="5">The sequence shown here is derived from an EMBL/GenBank/DDBJ whole genome shotgun (WGS) entry which is preliminary data.</text>
</comment>
<evidence type="ECO:0000313" key="6">
    <source>
        <dbReference type="Proteomes" id="UP000658613"/>
    </source>
</evidence>
<evidence type="ECO:0000256" key="1">
    <source>
        <dbReference type="SAM" id="Phobius"/>
    </source>
</evidence>